<gene>
    <name evidence="1" type="ORF">QAD02_005566</name>
</gene>
<comment type="caution">
    <text evidence="1">The sequence shown here is derived from an EMBL/GenBank/DDBJ whole genome shotgun (WGS) entry which is preliminary data.</text>
</comment>
<dbReference type="Proteomes" id="UP001239111">
    <property type="component" value="Chromosome 3"/>
</dbReference>
<protein>
    <submittedName>
        <fullName evidence="1">Uncharacterized protein</fullName>
    </submittedName>
</protein>
<proteinExistence type="predicted"/>
<evidence type="ECO:0000313" key="2">
    <source>
        <dbReference type="Proteomes" id="UP001239111"/>
    </source>
</evidence>
<dbReference type="EMBL" id="CM056743">
    <property type="protein sequence ID" value="KAJ8674304.1"/>
    <property type="molecule type" value="Genomic_DNA"/>
</dbReference>
<organism evidence="1 2">
    <name type="scientific">Eretmocerus hayati</name>
    <dbReference type="NCBI Taxonomy" id="131215"/>
    <lineage>
        <taxon>Eukaryota</taxon>
        <taxon>Metazoa</taxon>
        <taxon>Ecdysozoa</taxon>
        <taxon>Arthropoda</taxon>
        <taxon>Hexapoda</taxon>
        <taxon>Insecta</taxon>
        <taxon>Pterygota</taxon>
        <taxon>Neoptera</taxon>
        <taxon>Endopterygota</taxon>
        <taxon>Hymenoptera</taxon>
        <taxon>Apocrita</taxon>
        <taxon>Proctotrupomorpha</taxon>
        <taxon>Chalcidoidea</taxon>
        <taxon>Aphelinidae</taxon>
        <taxon>Aphelininae</taxon>
        <taxon>Eretmocerus</taxon>
    </lineage>
</organism>
<evidence type="ECO:0000313" key="1">
    <source>
        <dbReference type="EMBL" id="KAJ8674304.1"/>
    </source>
</evidence>
<reference evidence="1" key="1">
    <citation type="submission" date="2023-04" db="EMBL/GenBank/DDBJ databases">
        <title>A chromosome-level genome assembly of the parasitoid wasp Eretmocerus hayati.</title>
        <authorList>
            <person name="Zhong Y."/>
            <person name="Liu S."/>
            <person name="Liu Y."/>
        </authorList>
    </citation>
    <scope>NUCLEOTIDE SEQUENCE</scope>
    <source>
        <strain evidence="1">ZJU_SS_LIU_2023</strain>
    </source>
</reference>
<name>A0ACC2NST0_9HYME</name>
<keyword evidence="2" id="KW-1185">Reference proteome</keyword>
<sequence>MFHRKFPRVLIRTFLNRLVHQDKSAAKVASEKCPIEKIRNIGILAHIDAGKTTTTERMLYYSGIIRHMGEVHEGNTVTDFMDQERERGITICSAAVTFSWKNYRFNLIDTPGHIDFTMGVEQTLGVLDGVVIVLDGSAGVEAQTCTVWRQADRYHLPRIVYVNKMDRPDGNLDMCLDSLEKKLEAVTLPVQVPFKDHDGLAGVIDIVTLEKIIFDKKSQGRTILKSKLDEDDMPDLLEIAQEKRRFLTDKLSGIDDELANFVIEQDSLDKVPPQALVDSLRRVTLAQTGVPVLLGSSYKNIGVQPLMDGVILYLPTPDHNQFSKMYECFEDDLSARAFKILHDKQRGPITFFRIYTGQMKKGQRLYNVQRETSEQCGKIYAAYADDYEEIPEISPGNIAALTGLKSTVTGDLLTTSASAAARAKKRMEKNTAFSTDDIEKLFSVGTNVPEPVFFCSIEAPSLKFVNPLELALQELTKEDPSLRVDFDTETGQTVLGGMGELHIEIIKERIRSEYKIDADLGQLQIAYKETINQEMKDTYASQHEIGDTKHEVSVTLSLIPDYHGKDKLILDSSRENASHIASIGPRAMAAIQKGVASAFSSGPKLGCPIVNTVAKLHWMDMKRGTSLTIVTACVSQCIKNMMKQSGSLLLEPIMNLEIVTASEKCPNVIGDLSKRRGEIKRIDVRGLNKIIFCLIPLSEIVGYSTHLRIISSGTASFTMEFSHYQPMSDFEEQEAIKRITGF</sequence>
<accession>A0ACC2NST0</accession>